<dbReference type="Pfam" id="PF21340">
    <property type="entry name" value="Polysacc_lyase-like"/>
    <property type="match status" value="1"/>
</dbReference>
<dbReference type="EMBL" id="JAVREM010000010">
    <property type="protein sequence ID" value="MDT0319048.1"/>
    <property type="molecule type" value="Genomic_DNA"/>
</dbReference>
<dbReference type="Gene3D" id="2.60.120.200">
    <property type="match status" value="1"/>
</dbReference>
<evidence type="ECO:0000313" key="3">
    <source>
        <dbReference type="EMBL" id="MDT0319048.1"/>
    </source>
</evidence>
<feature type="signal peptide" evidence="1">
    <location>
        <begin position="1"/>
        <end position="22"/>
    </location>
</feature>
<evidence type="ECO:0000313" key="4">
    <source>
        <dbReference type="Proteomes" id="UP001183420"/>
    </source>
</evidence>
<dbReference type="GO" id="GO:0016787">
    <property type="term" value="F:hydrolase activity"/>
    <property type="evidence" value="ECO:0007669"/>
    <property type="project" value="UniProtKB-KW"/>
</dbReference>
<dbReference type="Proteomes" id="UP001183420">
    <property type="component" value="Unassembled WGS sequence"/>
</dbReference>
<sequence length="266" mass="27681">MSSSRALPLVVALLLAAVGAPAATATPAAPAAPGPAAAACAADGFCEDFESQTGGQPSGRWAVTFPDCSGTGTAAVDTAVAHTGGRSVRVNGGTGYCNHVFVRTSLADVATDAGLYVRFWVRHSAPLPTQHVTFLAMEDAADNARDLRMGGQNGALQWNRESDDATLPEQSPAGVALSAPLPVGRWACVEYRIAPGAGLLDTWLDGTAVTGLTVDGVPTHDVDGQWLNRIWRPDLVDLRFGWESYGEGADTLWYDDIAVGTTRVGC</sequence>
<reference evidence="4" key="1">
    <citation type="submission" date="2023-07" db="EMBL/GenBank/DDBJ databases">
        <title>30 novel species of actinomycetes from the DSMZ collection.</title>
        <authorList>
            <person name="Nouioui I."/>
        </authorList>
    </citation>
    <scope>NUCLEOTIDE SEQUENCE [LARGE SCALE GENOMIC DNA]</scope>
    <source>
        <strain evidence="4">DSM 44918</strain>
    </source>
</reference>
<name>A0ABU2LPT1_9ACTN</name>
<keyword evidence="3" id="KW-0378">Hydrolase</keyword>
<feature type="domain" description="Cip1-like core" evidence="2">
    <location>
        <begin position="48"/>
        <end position="261"/>
    </location>
</feature>
<keyword evidence="4" id="KW-1185">Reference proteome</keyword>
<evidence type="ECO:0000259" key="2">
    <source>
        <dbReference type="Pfam" id="PF21340"/>
    </source>
</evidence>
<gene>
    <name evidence="3" type="ORF">RNC47_11945</name>
</gene>
<proteinExistence type="predicted"/>
<keyword evidence="1" id="KW-0732">Signal</keyword>
<evidence type="ECO:0000256" key="1">
    <source>
        <dbReference type="SAM" id="SignalP"/>
    </source>
</evidence>
<protein>
    <submittedName>
        <fullName evidence="3">Hydrolase</fullName>
    </submittedName>
</protein>
<feature type="chain" id="PRO_5045291824" evidence="1">
    <location>
        <begin position="23"/>
        <end position="266"/>
    </location>
</feature>
<comment type="caution">
    <text evidence="3">The sequence shown here is derived from an EMBL/GenBank/DDBJ whole genome shotgun (WGS) entry which is preliminary data.</text>
</comment>
<organism evidence="3 4">
    <name type="scientific">Streptomyces millisiae</name>
    <dbReference type="NCBI Taxonomy" id="3075542"/>
    <lineage>
        <taxon>Bacteria</taxon>
        <taxon>Bacillati</taxon>
        <taxon>Actinomycetota</taxon>
        <taxon>Actinomycetes</taxon>
        <taxon>Kitasatosporales</taxon>
        <taxon>Streptomycetaceae</taxon>
        <taxon>Streptomyces</taxon>
    </lineage>
</organism>
<dbReference type="InterPro" id="IPR048955">
    <property type="entry name" value="Cip1-like_core"/>
</dbReference>
<dbReference type="RefSeq" id="WP_311598086.1">
    <property type="nucleotide sequence ID" value="NZ_JAVREM010000010.1"/>
</dbReference>
<accession>A0ABU2LPT1</accession>